<name>A0AAU9KRP0_9STRA</name>
<evidence type="ECO:0000256" key="1">
    <source>
        <dbReference type="SAM" id="Coils"/>
    </source>
</evidence>
<evidence type="ECO:0000313" key="6">
    <source>
        <dbReference type="Proteomes" id="UP001160483"/>
    </source>
</evidence>
<reference evidence="3 5" key="1">
    <citation type="submission" date="2021-11" db="EMBL/GenBank/DDBJ databases">
        <authorList>
            <person name="Islam A."/>
            <person name="Islam S."/>
            <person name="Flora M.S."/>
            <person name="Rahman M."/>
            <person name="Ziaur R.M."/>
            <person name="Epstein J.H."/>
            <person name="Hassan M."/>
            <person name="Klassen M."/>
            <person name="Woodard K."/>
            <person name="Webb A."/>
            <person name="Webby R.J."/>
            <person name="El Zowalaty M.E."/>
        </authorList>
    </citation>
    <scope>NUCLEOTIDE SEQUENCE</scope>
    <source>
        <strain evidence="4">Pbs1</strain>
        <strain evidence="3">Pbs3</strain>
    </source>
</reference>
<dbReference type="EMBL" id="CAKKTJ010000128">
    <property type="protein sequence ID" value="CAH0475518.1"/>
    <property type="molecule type" value="Genomic_DNA"/>
</dbReference>
<comment type="caution">
    <text evidence="3">The sequence shown here is derived from an EMBL/GenBank/DDBJ whole genome shotgun (WGS) entry which is preliminary data.</text>
</comment>
<dbReference type="Proteomes" id="UP001160483">
    <property type="component" value="Unassembled WGS sequence"/>
</dbReference>
<proteinExistence type="predicted"/>
<accession>A0AAU9KRP0</accession>
<evidence type="ECO:0000313" key="5">
    <source>
        <dbReference type="Proteomes" id="UP001158986"/>
    </source>
</evidence>
<dbReference type="EMBL" id="CAKLCB010000321">
    <property type="protein sequence ID" value="CAH0519934.1"/>
    <property type="molecule type" value="Genomic_DNA"/>
</dbReference>
<evidence type="ECO:0000256" key="2">
    <source>
        <dbReference type="SAM" id="MobiDB-lite"/>
    </source>
</evidence>
<keyword evidence="5" id="KW-1185">Reference proteome</keyword>
<feature type="coiled-coil region" evidence="1">
    <location>
        <begin position="229"/>
        <end position="274"/>
    </location>
</feature>
<sequence length="570" mass="66159">MNAPHKSPQVISNSSMTMRFSLPPSFLQTRMALSTACVRKELKRVQNDTEDTWEAYDWDTDVDLLSSISTIEIKQQEQVDDWELEPSLDLPDDFPRLLVNLTRLRREHFPTTKEGEEEAAASDFDMMEVFYRVKYTLYQHFSQLVEVLFEQKLCFHCTYGTSRAMIKGLHAAYPKDVFAMVDYPTEIDNVPLHEYLHTLSYPSRWKSVEYLKGCLRRCSRDIRWKKDVITELELLAKQEFAQYEEKQRELSDEIDELSRLRDSFREKLEKMASQQGKPKGQYLMLRKLEDIENRIMTLLDTFLTEPELEEEECYSAFGNPGGEGGLTTSMNVLDMVIAMVFDRLPRNFSQQTTTEEHYQMLFDHHIYILRLWKKDFGRLPQKSRMTSQKVCISDAGSLRVSSDEDRAAYEVCGEHDMVEYVEDCSVHDDGSRGCDEVVHIGVNNHEGRMQDNIDRRCDEPLDRKIHHDIDSDGYGADFDSDESEGEDGVMVQAHRHQQNTCKHSDAKALSTPAEPRRRHIRKTKRSAIKVHESKGARYESDGEQESMPFQPFACTAAVGLLRLAKENEMF</sequence>
<keyword evidence="1" id="KW-0175">Coiled coil</keyword>
<evidence type="ECO:0000313" key="4">
    <source>
        <dbReference type="EMBL" id="CAH0519934.1"/>
    </source>
</evidence>
<organism evidence="3 6">
    <name type="scientific">Peronospora belbahrii</name>
    <dbReference type="NCBI Taxonomy" id="622444"/>
    <lineage>
        <taxon>Eukaryota</taxon>
        <taxon>Sar</taxon>
        <taxon>Stramenopiles</taxon>
        <taxon>Oomycota</taxon>
        <taxon>Peronosporomycetes</taxon>
        <taxon>Peronosporales</taxon>
        <taxon>Peronosporaceae</taxon>
        <taxon>Peronospora</taxon>
    </lineage>
</organism>
<dbReference type="AlphaFoldDB" id="A0AAU9KRP0"/>
<feature type="region of interest" description="Disordered" evidence="2">
    <location>
        <begin position="496"/>
        <end position="524"/>
    </location>
</feature>
<dbReference type="Proteomes" id="UP001158986">
    <property type="component" value="Unassembled WGS sequence"/>
</dbReference>
<protein>
    <submittedName>
        <fullName evidence="3">Uncharacterized protein</fullName>
    </submittedName>
</protein>
<gene>
    <name evidence="4" type="ORF">PBS001_LOCUS6444</name>
    <name evidence="3" type="ORF">PBS003_LOCUS2331</name>
</gene>
<evidence type="ECO:0000313" key="3">
    <source>
        <dbReference type="EMBL" id="CAH0475518.1"/>
    </source>
</evidence>